<keyword evidence="8" id="KW-1185">Reference proteome</keyword>
<dbReference type="PIRSF" id="PIRSF006060">
    <property type="entry name" value="AA_transporter"/>
    <property type="match status" value="1"/>
</dbReference>
<gene>
    <name evidence="7" type="ORF">EAE32_11150</name>
</gene>
<name>A0A3L9KXW6_9MICC</name>
<keyword evidence="5 6" id="KW-0472">Membrane</keyword>
<feature type="transmembrane region" description="Helical" evidence="6">
    <location>
        <begin position="41"/>
        <end position="65"/>
    </location>
</feature>
<dbReference type="Pfam" id="PF13520">
    <property type="entry name" value="AA_permease_2"/>
    <property type="match status" value="1"/>
</dbReference>
<feature type="transmembrane region" description="Helical" evidence="6">
    <location>
        <begin position="117"/>
        <end position="137"/>
    </location>
</feature>
<dbReference type="GO" id="GO:0022857">
    <property type="term" value="F:transmembrane transporter activity"/>
    <property type="evidence" value="ECO:0007669"/>
    <property type="project" value="InterPro"/>
</dbReference>
<dbReference type="InterPro" id="IPR002293">
    <property type="entry name" value="AA/rel_permease1"/>
</dbReference>
<reference evidence="7 8" key="1">
    <citation type="submission" date="2018-10" db="EMBL/GenBank/DDBJ databases">
        <title>Kocuria tytonicola, new bacteria from the preen glands of American barn owls (Tyto furcata).</title>
        <authorList>
            <person name="Braun M.S."/>
            <person name="Wang E."/>
            <person name="Zimmermann S."/>
            <person name="Boutin S."/>
            <person name="Wagner H."/>
            <person name="Wink M."/>
        </authorList>
    </citation>
    <scope>NUCLEOTIDE SEQUENCE [LARGE SCALE GENOMIC DNA]</scope>
    <source>
        <strain evidence="7 8">473</strain>
    </source>
</reference>
<dbReference type="InterPro" id="IPR006311">
    <property type="entry name" value="TAT_signal"/>
</dbReference>
<feature type="transmembrane region" description="Helical" evidence="6">
    <location>
        <begin position="269"/>
        <end position="290"/>
    </location>
</feature>
<evidence type="ECO:0000256" key="1">
    <source>
        <dbReference type="ARBA" id="ARBA00004651"/>
    </source>
</evidence>
<comment type="subcellular location">
    <subcellularLocation>
        <location evidence="1">Cell membrane</location>
        <topology evidence="1">Multi-pass membrane protein</topology>
    </subcellularLocation>
</comment>
<evidence type="ECO:0000256" key="4">
    <source>
        <dbReference type="ARBA" id="ARBA00022989"/>
    </source>
</evidence>
<dbReference type="Gene3D" id="1.20.1740.10">
    <property type="entry name" value="Amino acid/polyamine transporter I"/>
    <property type="match status" value="1"/>
</dbReference>
<feature type="transmembrane region" description="Helical" evidence="6">
    <location>
        <begin position="372"/>
        <end position="405"/>
    </location>
</feature>
<feature type="transmembrane region" description="Helical" evidence="6">
    <location>
        <begin position="86"/>
        <end position="111"/>
    </location>
</feature>
<feature type="transmembrane region" description="Helical" evidence="6">
    <location>
        <begin position="146"/>
        <end position="164"/>
    </location>
</feature>
<keyword evidence="4 6" id="KW-1133">Transmembrane helix</keyword>
<sequence>MTTTMQRRLGLGDAVAIGLGSMIGAGVFVVFAPAAAAAGSWLPLSLLIAGAVALCNALSSAQLAAQYPVAGGSYVYGRERLGPWPGFLAGWCFVTGKTASCAAMAMTFAAYTVDASWQRPVAALAVIVLVSVNCLGVTRTAAATKLLVGVVLAVLAVVVVAGALSDRARTAALFASAPPGGAYGLLQAGGLLFFAFAGYARIATMGEEVRDPARTIPRAIVTALLGALLVYGGLALLALTVLGPDALARTTTPLADLAAAGGLTWTTPVVRVGAAAATLGALLAGVAGIARTSLAMARTADLPRALAVLDDRHGIPRRAEIALALVVVVLVLTVDVRGVVGFSSFGVLLYYLVANLSAVTQTGEHRRYPRAVPVTGAVLCTVLVVTLPAGSVGVGILVLVVGIACRAVRVRAR</sequence>
<protein>
    <submittedName>
        <fullName evidence="7">APC family permease</fullName>
    </submittedName>
</protein>
<dbReference type="RefSeq" id="WP_121865281.1">
    <property type="nucleotide sequence ID" value="NZ_RDEX01000004.1"/>
</dbReference>
<feature type="transmembrane region" description="Helical" evidence="6">
    <location>
        <begin position="12"/>
        <end position="35"/>
    </location>
</feature>
<dbReference type="PANTHER" id="PTHR42770:SF7">
    <property type="entry name" value="MEMBRANE PROTEIN"/>
    <property type="match status" value="1"/>
</dbReference>
<keyword evidence="3 6" id="KW-0812">Transmembrane</keyword>
<dbReference type="InterPro" id="IPR050367">
    <property type="entry name" value="APC_superfamily"/>
</dbReference>
<dbReference type="EMBL" id="RDEX01000004">
    <property type="protein sequence ID" value="RLY91215.1"/>
    <property type="molecule type" value="Genomic_DNA"/>
</dbReference>
<feature type="transmembrane region" description="Helical" evidence="6">
    <location>
        <begin position="184"/>
        <end position="204"/>
    </location>
</feature>
<evidence type="ECO:0000256" key="5">
    <source>
        <dbReference type="ARBA" id="ARBA00023136"/>
    </source>
</evidence>
<dbReference type="AlphaFoldDB" id="A0A3L9KXW6"/>
<dbReference type="PANTHER" id="PTHR42770">
    <property type="entry name" value="AMINO ACID TRANSPORTER-RELATED"/>
    <property type="match status" value="1"/>
</dbReference>
<comment type="caution">
    <text evidence="7">The sequence shown here is derived from an EMBL/GenBank/DDBJ whole genome shotgun (WGS) entry which is preliminary data.</text>
</comment>
<feature type="transmembrane region" description="Helical" evidence="6">
    <location>
        <begin position="321"/>
        <end position="352"/>
    </location>
</feature>
<organism evidence="7 8">
    <name type="scientific">Kocuria tytonicola</name>
    <dbReference type="NCBI Taxonomy" id="2055946"/>
    <lineage>
        <taxon>Bacteria</taxon>
        <taxon>Bacillati</taxon>
        <taxon>Actinomycetota</taxon>
        <taxon>Actinomycetes</taxon>
        <taxon>Micrococcales</taxon>
        <taxon>Micrococcaceae</taxon>
        <taxon>Kocuria</taxon>
    </lineage>
</organism>
<evidence type="ECO:0000313" key="7">
    <source>
        <dbReference type="EMBL" id="RLY91215.1"/>
    </source>
</evidence>
<evidence type="ECO:0000313" key="8">
    <source>
        <dbReference type="Proteomes" id="UP000277871"/>
    </source>
</evidence>
<evidence type="ECO:0000256" key="6">
    <source>
        <dbReference type="SAM" id="Phobius"/>
    </source>
</evidence>
<dbReference type="GO" id="GO:0005886">
    <property type="term" value="C:plasma membrane"/>
    <property type="evidence" value="ECO:0007669"/>
    <property type="project" value="UniProtKB-SubCell"/>
</dbReference>
<keyword evidence="2" id="KW-1003">Cell membrane</keyword>
<evidence type="ECO:0000256" key="2">
    <source>
        <dbReference type="ARBA" id="ARBA00022475"/>
    </source>
</evidence>
<dbReference type="PROSITE" id="PS51318">
    <property type="entry name" value="TAT"/>
    <property type="match status" value="1"/>
</dbReference>
<feature type="transmembrane region" description="Helical" evidence="6">
    <location>
        <begin position="216"/>
        <end position="242"/>
    </location>
</feature>
<accession>A0A3L9KXW6</accession>
<evidence type="ECO:0000256" key="3">
    <source>
        <dbReference type="ARBA" id="ARBA00022692"/>
    </source>
</evidence>
<proteinExistence type="predicted"/>
<dbReference type="Proteomes" id="UP000277871">
    <property type="component" value="Unassembled WGS sequence"/>
</dbReference>